<dbReference type="GeneID" id="99675815"/>
<keyword evidence="2" id="KW-0238">DNA-binding</keyword>
<keyword evidence="1" id="KW-0805">Transcription regulation</keyword>
<organism evidence="5 6">
    <name type="scientific">Mammaliicoccus lentus</name>
    <name type="common">Staphylococcus lentus</name>
    <dbReference type="NCBI Taxonomy" id="42858"/>
    <lineage>
        <taxon>Bacteria</taxon>
        <taxon>Bacillati</taxon>
        <taxon>Bacillota</taxon>
        <taxon>Bacilli</taxon>
        <taxon>Bacillales</taxon>
        <taxon>Staphylococcaceae</taxon>
        <taxon>Mammaliicoccus</taxon>
    </lineage>
</organism>
<dbReference type="InterPro" id="IPR000835">
    <property type="entry name" value="HTH_MarR-typ"/>
</dbReference>
<evidence type="ECO:0000313" key="6">
    <source>
        <dbReference type="Proteomes" id="UP001223261"/>
    </source>
</evidence>
<feature type="domain" description="HTH marR-type" evidence="4">
    <location>
        <begin position="1"/>
        <end position="135"/>
    </location>
</feature>
<dbReference type="RefSeq" id="WP_017001145.1">
    <property type="nucleotide sequence ID" value="NZ_CABIVY010000007.1"/>
</dbReference>
<dbReference type="InterPro" id="IPR036388">
    <property type="entry name" value="WH-like_DNA-bd_sf"/>
</dbReference>
<name>A0AAP1RTX0_MAMLE</name>
<sequence length="143" mass="16934">MNNFFNSYINVYRPYIHHINVILEPYDLYAAQYRVLRDIAGNQPTTLVQVSKRSFIEKPTARKIIKKLIDFNLVQAINSKEDKREKFLTLTEKGEAMHKEIYEQVLEFQNKCFEAIGADEQELLKAEELLNQFRNYLIEEATE</sequence>
<dbReference type="InterPro" id="IPR036390">
    <property type="entry name" value="WH_DNA-bd_sf"/>
</dbReference>
<dbReference type="PANTHER" id="PTHR42756">
    <property type="entry name" value="TRANSCRIPTIONAL REGULATOR, MARR"/>
    <property type="match status" value="1"/>
</dbReference>
<keyword evidence="3" id="KW-0804">Transcription</keyword>
<dbReference type="Proteomes" id="UP001223261">
    <property type="component" value="Chromosome"/>
</dbReference>
<gene>
    <name evidence="5" type="ORF">PYH69_12125</name>
</gene>
<evidence type="ECO:0000256" key="2">
    <source>
        <dbReference type="ARBA" id="ARBA00023125"/>
    </source>
</evidence>
<dbReference type="SUPFAM" id="SSF46785">
    <property type="entry name" value="Winged helix' DNA-binding domain"/>
    <property type="match status" value="1"/>
</dbReference>
<dbReference type="PROSITE" id="PS50995">
    <property type="entry name" value="HTH_MARR_2"/>
    <property type="match status" value="1"/>
</dbReference>
<reference evidence="5" key="1">
    <citation type="journal article" date="2023" name="Antibiotics">
        <title>Prevalence and Molecular Characterization of Methicillin-Resistant Staphylococci (MRS) and Mammaliicocci (MRM) in Dromedary Camels from Algeria: First Detection of SCCmec-mecC Hybrid in Methicillin-Resistant Mammaliicoccus lentus.</title>
        <authorList>
            <person name="Belhout C."/>
            <person name="Boyen F."/>
            <person name="Vereecke N."/>
            <person name="Theuns S."/>
            <person name="Taibi N."/>
            <person name="Stegger M."/>
            <person name="de la Fe-Rodriguez P.Y."/>
            <person name="Bouayad L."/>
            <person name="Elgroud R."/>
            <person name="Butaye P."/>
        </authorList>
    </citation>
    <scope>NUCLEOTIDE SEQUENCE</scope>
    <source>
        <strain evidence="5">7048</strain>
    </source>
</reference>
<dbReference type="AlphaFoldDB" id="A0AAP1RTX0"/>
<evidence type="ECO:0000256" key="1">
    <source>
        <dbReference type="ARBA" id="ARBA00023015"/>
    </source>
</evidence>
<evidence type="ECO:0000256" key="3">
    <source>
        <dbReference type="ARBA" id="ARBA00023163"/>
    </source>
</evidence>
<dbReference type="GO" id="GO:0003677">
    <property type="term" value="F:DNA binding"/>
    <property type="evidence" value="ECO:0007669"/>
    <property type="project" value="UniProtKB-KW"/>
</dbReference>
<proteinExistence type="predicted"/>
<dbReference type="EMBL" id="CP118848">
    <property type="protein sequence ID" value="WHI59456.1"/>
    <property type="molecule type" value="Genomic_DNA"/>
</dbReference>
<dbReference type="GO" id="GO:0003700">
    <property type="term" value="F:DNA-binding transcription factor activity"/>
    <property type="evidence" value="ECO:0007669"/>
    <property type="project" value="InterPro"/>
</dbReference>
<dbReference type="Gene3D" id="1.10.10.10">
    <property type="entry name" value="Winged helix-like DNA-binding domain superfamily/Winged helix DNA-binding domain"/>
    <property type="match status" value="1"/>
</dbReference>
<evidence type="ECO:0000259" key="4">
    <source>
        <dbReference type="PROSITE" id="PS50995"/>
    </source>
</evidence>
<evidence type="ECO:0000313" key="5">
    <source>
        <dbReference type="EMBL" id="WHI59456.1"/>
    </source>
</evidence>
<dbReference type="PANTHER" id="PTHR42756:SF1">
    <property type="entry name" value="TRANSCRIPTIONAL REPRESSOR OF EMRAB OPERON"/>
    <property type="match status" value="1"/>
</dbReference>
<protein>
    <submittedName>
        <fullName evidence="5">MarR family transcriptional regulator</fullName>
    </submittedName>
</protein>
<dbReference type="Pfam" id="PF01047">
    <property type="entry name" value="MarR"/>
    <property type="match status" value="1"/>
</dbReference>
<accession>A0AAP1RTX0</accession>
<dbReference type="SMART" id="SM00347">
    <property type="entry name" value="HTH_MARR"/>
    <property type="match status" value="1"/>
</dbReference>